<dbReference type="EMBL" id="DQ864903">
    <property type="protein sequence ID" value="ABI14318.1"/>
    <property type="molecule type" value="mRNA"/>
</dbReference>
<feature type="chain" id="PRO_5002652450" evidence="1">
    <location>
        <begin position="28"/>
        <end position="285"/>
    </location>
</feature>
<dbReference type="AlphaFoldDB" id="A3E3Q1"/>
<protein>
    <submittedName>
        <fullName evidence="2">Uncharacterized protein</fullName>
    </submittedName>
</protein>
<keyword evidence="1" id="KW-0732">Signal</keyword>
<accession>A3E3Q1</accession>
<feature type="signal peptide" evidence="1">
    <location>
        <begin position="1"/>
        <end position="27"/>
    </location>
</feature>
<reference evidence="2" key="1">
    <citation type="journal article" date="2007" name="Proc. Natl. Acad. Sci. U.S.A.">
        <title>Spliced leader RNA trans-splicing in dinoflagellates.</title>
        <authorList>
            <person name="Zhang H."/>
            <person name="Hou Y."/>
            <person name="Miranda L."/>
            <person name="Campbell D.A."/>
            <person name="Sturm N.R."/>
            <person name="Gaasterland T."/>
            <person name="Lin S."/>
        </authorList>
    </citation>
    <scope>NUCLEOTIDE SEQUENCE</scope>
</reference>
<organism evidence="2">
    <name type="scientific">Pfiesteria piscicida</name>
    <name type="common">Phantom dinoflagellate</name>
    <dbReference type="NCBI Taxonomy" id="71001"/>
    <lineage>
        <taxon>Eukaryota</taxon>
        <taxon>Sar</taxon>
        <taxon>Alveolata</taxon>
        <taxon>Dinophyceae</taxon>
        <taxon>Peridiniales</taxon>
        <taxon>Pfiesteriaceae</taxon>
        <taxon>Pfiesteria</taxon>
    </lineage>
</organism>
<sequence>MCSCLNHNMVGALCSSVLALSVVHVVAQQFAGQQPNESAETDDEGYDVLNGIPMKLEAWGVTSGRFPNTSFPSGTSISCFGTHFFAHEVSLGFPVSDRCVVINNHISDFEGGCSSDDVFSPAHATNRTRIGRLGPADVEQDLRLLLLDPPRMVPFYFHTTLACSVMQEPLRMRKHGALTGATDVRVGFAFIALNAHFYTATGRKYKIARSWFVNAPGLATPDDSGAFVEGLVKINGTKTWCPMGMLLGGGSADRSFVVVLPIESVQKFAASHAALCLQKYASAEL</sequence>
<proteinExistence type="evidence at transcript level"/>
<evidence type="ECO:0000313" key="2">
    <source>
        <dbReference type="EMBL" id="ABI14318.1"/>
    </source>
</evidence>
<name>A3E3Q1_PFIPI</name>
<evidence type="ECO:0000256" key="1">
    <source>
        <dbReference type="SAM" id="SignalP"/>
    </source>
</evidence>